<sequence length="72" mass="8312">MSITLDLPNNIEKLYKKFAKEQNTTQKELMQKALLAYIEELEDLSIAYEGRKERINGESGKAANEFYKELGI</sequence>
<dbReference type="InterPro" id="IPR010985">
    <property type="entry name" value="Ribbon_hlx_hlx"/>
</dbReference>
<dbReference type="Proteomes" id="UP000256599">
    <property type="component" value="Unassembled WGS sequence"/>
</dbReference>
<dbReference type="OrthoDB" id="5325865at2"/>
<reference evidence="1 2" key="1">
    <citation type="submission" date="2018-04" db="EMBL/GenBank/DDBJ databases">
        <title>Novel Campyloabacter and Helicobacter Species and Strains.</title>
        <authorList>
            <person name="Mannion A.J."/>
            <person name="Shen Z."/>
            <person name="Fox J.G."/>
        </authorList>
    </citation>
    <scope>NUCLEOTIDE SEQUENCE [LARGE SCALE GENOMIC DNA]</scope>
    <source>
        <strain evidence="1 2">MIT 98-6070</strain>
    </source>
</reference>
<evidence type="ECO:0000313" key="1">
    <source>
        <dbReference type="EMBL" id="RDU60679.1"/>
    </source>
</evidence>
<dbReference type="GO" id="GO:0006355">
    <property type="term" value="P:regulation of DNA-templated transcription"/>
    <property type="evidence" value="ECO:0007669"/>
    <property type="project" value="InterPro"/>
</dbReference>
<organism evidence="1 2">
    <name type="scientific">Helicobacter marmotae</name>
    <dbReference type="NCBI Taxonomy" id="152490"/>
    <lineage>
        <taxon>Bacteria</taxon>
        <taxon>Pseudomonadati</taxon>
        <taxon>Campylobacterota</taxon>
        <taxon>Epsilonproteobacteria</taxon>
        <taxon>Campylobacterales</taxon>
        <taxon>Helicobacteraceae</taxon>
        <taxon>Helicobacter</taxon>
    </lineage>
</organism>
<gene>
    <name evidence="1" type="ORF">CQA63_01490</name>
</gene>
<comment type="caution">
    <text evidence="1">The sequence shown here is derived from an EMBL/GenBank/DDBJ whole genome shotgun (WGS) entry which is preliminary data.</text>
</comment>
<evidence type="ECO:0000313" key="2">
    <source>
        <dbReference type="Proteomes" id="UP000256599"/>
    </source>
</evidence>
<dbReference type="Pfam" id="PF19807">
    <property type="entry name" value="DUF6290"/>
    <property type="match status" value="1"/>
</dbReference>
<dbReference type="AlphaFoldDB" id="A0A3D8I699"/>
<name>A0A3D8I699_9HELI</name>
<proteinExistence type="predicted"/>
<dbReference type="SUPFAM" id="SSF47598">
    <property type="entry name" value="Ribbon-helix-helix"/>
    <property type="match status" value="1"/>
</dbReference>
<protein>
    <recommendedName>
        <fullName evidence="3">CopG family transcriptional regulator</fullName>
    </recommendedName>
</protein>
<accession>A0A3D8I699</accession>
<keyword evidence="2" id="KW-1185">Reference proteome</keyword>
<dbReference type="RefSeq" id="WP_104700038.1">
    <property type="nucleotide sequence ID" value="NZ_FZPP01000020.1"/>
</dbReference>
<dbReference type="InterPro" id="IPR046257">
    <property type="entry name" value="DUF6290"/>
</dbReference>
<dbReference type="EMBL" id="NXLR01000002">
    <property type="protein sequence ID" value="RDU60679.1"/>
    <property type="molecule type" value="Genomic_DNA"/>
</dbReference>
<evidence type="ECO:0008006" key="3">
    <source>
        <dbReference type="Google" id="ProtNLM"/>
    </source>
</evidence>